<comment type="caution">
    <text evidence="1">The sequence shown here is derived from an EMBL/GenBank/DDBJ whole genome shotgun (WGS) entry which is preliminary data.</text>
</comment>
<keyword evidence="2" id="KW-1185">Reference proteome</keyword>
<evidence type="ECO:0000313" key="2">
    <source>
        <dbReference type="Proteomes" id="UP001631969"/>
    </source>
</evidence>
<name>A0ACC7NZ32_9BACL</name>
<dbReference type="EMBL" id="JBJURJ010000006">
    <property type="protein sequence ID" value="MFM9328619.1"/>
    <property type="molecule type" value="Genomic_DNA"/>
</dbReference>
<dbReference type="Proteomes" id="UP001631969">
    <property type="component" value="Unassembled WGS sequence"/>
</dbReference>
<proteinExistence type="predicted"/>
<accession>A0ACC7NZ32</accession>
<reference evidence="1" key="1">
    <citation type="submission" date="2024-12" db="EMBL/GenBank/DDBJ databases">
        <authorList>
            <person name="Wu N."/>
        </authorList>
    </citation>
    <scope>NUCLEOTIDE SEQUENCE</scope>
    <source>
        <strain evidence="1">P15</strain>
    </source>
</reference>
<protein>
    <submittedName>
        <fullName evidence="1">DMT family transporter</fullName>
    </submittedName>
</protein>
<evidence type="ECO:0000313" key="1">
    <source>
        <dbReference type="EMBL" id="MFM9328619.1"/>
    </source>
</evidence>
<gene>
    <name evidence="1" type="ORF">ACI1P1_10000</name>
</gene>
<sequence>MIALGFTVMCLIFGTTFLAIKVGIDAGLAPFYSASIRFIAAGGLLFVYMLWKKKAALSLLWRKETMLTGFLITFGTFSTLYWAEQHISSGLAAVLSATGPIMILLLQTIRTRQRAPFLSAAGCAVGFAGVFVLMLPGLKLDFSYMWLAGCLVVLLGELCYSGGALYSKSVMNRRPDESPLALNAAQMLFGGFLLLILSLVVEQPRPDQILSVPALGSILYLTVAGSMIGHSLFYWLIAKTNPVFPSTWLYISPLIAMGLGSLVYGEAFSWVSAAGALIILAGIILVNLRSLQTLLVGRKQAAPTPLQNHAESA</sequence>
<organism evidence="1 2">
    <name type="scientific">Paenibacillus mesotrionivorans</name>
    <dbReference type="NCBI Taxonomy" id="3160968"/>
    <lineage>
        <taxon>Bacteria</taxon>
        <taxon>Bacillati</taxon>
        <taxon>Bacillota</taxon>
        <taxon>Bacilli</taxon>
        <taxon>Bacillales</taxon>
        <taxon>Paenibacillaceae</taxon>
        <taxon>Paenibacillus</taxon>
    </lineage>
</organism>